<dbReference type="EMBL" id="CM051406">
    <property type="protein sequence ID" value="KAJ4702800.1"/>
    <property type="molecule type" value="Genomic_DNA"/>
</dbReference>
<proteinExistence type="predicted"/>
<name>A0ACC1WUH8_MELAZ</name>
<accession>A0ACC1WUH8</accession>
<evidence type="ECO:0000313" key="2">
    <source>
        <dbReference type="Proteomes" id="UP001164539"/>
    </source>
</evidence>
<sequence length="270" mass="30910">MWEVVEKGYNEPRDDVAISVLTQAQIDTLKDSRKRDKKTLYVIYRALDDDAFENISNVTSAKQAWDKLQTSYKGAKQVKKFGHYTFTCRAYNNEEEEKANYVEEKNQGDDIILLAYKDNNGGQENTWYLDTGASNHMCGKRSMFMELDESTNGNVSFGNDSKIAVKGRGHKAIGVKWVYKAKQNSKGEIERYKARLVAKGYSQRAGIDYDEVFTSVARLETVTLIISLAAQNKWKIHQMDENFAFLNGVHEEKVYIQQSTDFEVKGQEKC</sequence>
<organism evidence="1 2">
    <name type="scientific">Melia azedarach</name>
    <name type="common">Chinaberry tree</name>
    <dbReference type="NCBI Taxonomy" id="155640"/>
    <lineage>
        <taxon>Eukaryota</taxon>
        <taxon>Viridiplantae</taxon>
        <taxon>Streptophyta</taxon>
        <taxon>Embryophyta</taxon>
        <taxon>Tracheophyta</taxon>
        <taxon>Spermatophyta</taxon>
        <taxon>Magnoliopsida</taxon>
        <taxon>eudicotyledons</taxon>
        <taxon>Gunneridae</taxon>
        <taxon>Pentapetalae</taxon>
        <taxon>rosids</taxon>
        <taxon>malvids</taxon>
        <taxon>Sapindales</taxon>
        <taxon>Meliaceae</taxon>
        <taxon>Melia</taxon>
    </lineage>
</organism>
<evidence type="ECO:0000313" key="1">
    <source>
        <dbReference type="EMBL" id="KAJ4702800.1"/>
    </source>
</evidence>
<gene>
    <name evidence="1" type="ORF">OWV82_022793</name>
</gene>
<dbReference type="Proteomes" id="UP001164539">
    <property type="component" value="Chromosome 13"/>
</dbReference>
<protein>
    <submittedName>
        <fullName evidence="1">Retrovirus-related Pol polyprotein from transposon TNT 1-94</fullName>
    </submittedName>
</protein>
<reference evidence="1 2" key="1">
    <citation type="journal article" date="2023" name="Science">
        <title>Complex scaffold remodeling in plant triterpene biosynthesis.</title>
        <authorList>
            <person name="De La Pena R."/>
            <person name="Hodgson H."/>
            <person name="Liu J.C."/>
            <person name="Stephenson M.J."/>
            <person name="Martin A.C."/>
            <person name="Owen C."/>
            <person name="Harkess A."/>
            <person name="Leebens-Mack J."/>
            <person name="Jimenez L.E."/>
            <person name="Osbourn A."/>
            <person name="Sattely E.S."/>
        </authorList>
    </citation>
    <scope>NUCLEOTIDE SEQUENCE [LARGE SCALE GENOMIC DNA]</scope>
    <source>
        <strain evidence="2">cv. JPN11</strain>
        <tissue evidence="1">Leaf</tissue>
    </source>
</reference>
<keyword evidence="2" id="KW-1185">Reference proteome</keyword>
<comment type="caution">
    <text evidence="1">The sequence shown here is derived from an EMBL/GenBank/DDBJ whole genome shotgun (WGS) entry which is preliminary data.</text>
</comment>